<proteinExistence type="predicted"/>
<dbReference type="InterPro" id="IPR016181">
    <property type="entry name" value="Acyl_CoA_acyltransferase"/>
</dbReference>
<dbReference type="KEGG" id="paj:PAJ_p0277"/>
<accession>A0A0H3L4J8</accession>
<organism evidence="4 5">
    <name type="scientific">Pantoea ananatis (strain AJ13355)</name>
    <dbReference type="NCBI Taxonomy" id="932677"/>
    <lineage>
        <taxon>Bacteria</taxon>
        <taxon>Pseudomonadati</taxon>
        <taxon>Pseudomonadota</taxon>
        <taxon>Gammaproteobacteria</taxon>
        <taxon>Enterobacterales</taxon>
        <taxon>Erwiniaceae</taxon>
        <taxon>Pantoea</taxon>
    </lineage>
</organism>
<dbReference type="PANTHER" id="PTHR10545">
    <property type="entry name" value="DIAMINE N-ACETYLTRANSFERASE"/>
    <property type="match status" value="1"/>
</dbReference>
<dbReference type="InterPro" id="IPR000182">
    <property type="entry name" value="GNAT_dom"/>
</dbReference>
<dbReference type="Gene3D" id="3.40.630.30">
    <property type="match status" value="1"/>
</dbReference>
<dbReference type="InterPro" id="IPR051016">
    <property type="entry name" value="Diverse_Substrate_AcTransf"/>
</dbReference>
<reference evidence="5" key="1">
    <citation type="journal article" date="2012" name="Appl. Microbiol. Biotechnol.">
        <title>The complete genome sequence of Pantoea ananatis AJ13355, an organism with great biotechnological potential.</title>
        <authorList>
            <person name="Hara Y."/>
            <person name="Kadotani N."/>
            <person name="Izui H."/>
            <person name="Katashkina J.I."/>
            <person name="Kuvaeva T.M."/>
            <person name="Andreeva I.G."/>
            <person name="Golubeva L.I."/>
            <person name="Malko D.B."/>
            <person name="Makeev V.J."/>
            <person name="Mashko S.V."/>
            <person name="Kozlov Y.I."/>
        </authorList>
    </citation>
    <scope>NUCLEOTIDE SEQUENCE [LARGE SCALE GENOMIC DNA]</scope>
    <source>
        <strain evidence="5">AJ13355</strain>
        <plasmid evidence="5">Plasmid pEA320</plasmid>
    </source>
</reference>
<evidence type="ECO:0000313" key="4">
    <source>
        <dbReference type="EMBL" id="BAK14144.1"/>
    </source>
</evidence>
<dbReference type="SUPFAM" id="SSF55729">
    <property type="entry name" value="Acyl-CoA N-acyltransferases (Nat)"/>
    <property type="match status" value="1"/>
</dbReference>
<dbReference type="EMBL" id="AP012033">
    <property type="protein sequence ID" value="BAK14144.1"/>
    <property type="molecule type" value="Genomic_DNA"/>
</dbReference>
<dbReference type="AlphaFoldDB" id="A0A0H3L4J8"/>
<sequence length="163" mass="18266">MRIDICGDSDIPDLAKIFVEMDSYYFGSEAASYEEMLSYLTHRFFSVYSGVSVVGAWKNGVLVGFATFTLMFPAPKCSGQAYMKDLFTSAAVRGQGVGKSLMRFIAAFAVEHGFTRFDWTAETTNPKAAEFYLSLGASFIKEKQYFRLDHQRLAAFAMHNTHP</sequence>
<dbReference type="GO" id="GO:0008080">
    <property type="term" value="F:N-acetyltransferase activity"/>
    <property type="evidence" value="ECO:0007669"/>
    <property type="project" value="TreeGrafter"/>
</dbReference>
<evidence type="ECO:0000313" key="5">
    <source>
        <dbReference type="Proteomes" id="UP000006690"/>
    </source>
</evidence>
<dbReference type="HOGENOM" id="CLU_013985_41_4_6"/>
<dbReference type="eggNOG" id="COG0456">
    <property type="taxonomic scope" value="Bacteria"/>
</dbReference>
<feature type="domain" description="N-acetyltransferase" evidence="3">
    <location>
        <begin position="1"/>
        <end position="163"/>
    </location>
</feature>
<dbReference type="Pfam" id="PF00583">
    <property type="entry name" value="Acetyltransf_1"/>
    <property type="match status" value="1"/>
</dbReference>
<geneLocation type="plasmid" evidence="4 5">
    <name>pEA320</name>
</geneLocation>
<dbReference type="OrthoDB" id="9805924at2"/>
<keyword evidence="1" id="KW-0808">Transferase</keyword>
<dbReference type="RefSeq" id="WP_014598351.1">
    <property type="nucleotide sequence ID" value="NC_017533.1"/>
</dbReference>
<evidence type="ECO:0000256" key="1">
    <source>
        <dbReference type="ARBA" id="ARBA00022679"/>
    </source>
</evidence>
<dbReference type="CDD" id="cd04301">
    <property type="entry name" value="NAT_SF"/>
    <property type="match status" value="1"/>
</dbReference>
<evidence type="ECO:0000259" key="3">
    <source>
        <dbReference type="PROSITE" id="PS51186"/>
    </source>
</evidence>
<keyword evidence="4" id="KW-0614">Plasmid</keyword>
<keyword evidence="2" id="KW-0012">Acyltransferase</keyword>
<dbReference type="Proteomes" id="UP000006690">
    <property type="component" value="Plasmid pEA320"/>
</dbReference>
<gene>
    <name evidence="4" type="ORF">PAJ_p0277</name>
</gene>
<evidence type="ECO:0000256" key="2">
    <source>
        <dbReference type="ARBA" id="ARBA00023315"/>
    </source>
</evidence>
<name>A0A0H3L4J8_PANAA</name>
<dbReference type="PANTHER" id="PTHR10545:SF29">
    <property type="entry name" value="GH14572P-RELATED"/>
    <property type="match status" value="1"/>
</dbReference>
<dbReference type="PROSITE" id="PS51186">
    <property type="entry name" value="GNAT"/>
    <property type="match status" value="1"/>
</dbReference>
<dbReference type="PATRIC" id="fig|932677.3.peg.4684"/>
<protein>
    <submittedName>
        <fullName evidence="4">Probable acetyltransferase</fullName>
    </submittedName>
</protein>